<dbReference type="InterPro" id="IPR045087">
    <property type="entry name" value="Cu-oxidase_fam"/>
</dbReference>
<evidence type="ECO:0000259" key="3">
    <source>
        <dbReference type="Pfam" id="PF07732"/>
    </source>
</evidence>
<dbReference type="GO" id="GO:0016491">
    <property type="term" value="F:oxidoreductase activity"/>
    <property type="evidence" value="ECO:0007669"/>
    <property type="project" value="TreeGrafter"/>
</dbReference>
<dbReference type="PANTHER" id="PTHR11709">
    <property type="entry name" value="MULTI-COPPER OXIDASE"/>
    <property type="match status" value="1"/>
</dbReference>
<dbReference type="EMBL" id="JABFUD020000010">
    <property type="protein sequence ID" value="KAI5074424.1"/>
    <property type="molecule type" value="Genomic_DNA"/>
</dbReference>
<gene>
    <name evidence="4" type="ORF">GOP47_0010385</name>
</gene>
<evidence type="ECO:0000256" key="2">
    <source>
        <dbReference type="SAM" id="SignalP"/>
    </source>
</evidence>
<feature type="signal peptide" evidence="2">
    <location>
        <begin position="1"/>
        <end position="24"/>
    </location>
</feature>
<protein>
    <recommendedName>
        <fullName evidence="3">Plastocyanin-like domain-containing protein</fullName>
    </recommendedName>
</protein>
<name>A0A9D4ZGC3_ADICA</name>
<keyword evidence="5" id="KW-1185">Reference proteome</keyword>
<dbReference type="InterPro" id="IPR008972">
    <property type="entry name" value="Cupredoxin"/>
</dbReference>
<sequence length="258" mass="28612">MASPLSTLTYPLIVLFLASFLALSSENSVKNADGTTSHHLHFMIIYTNVARLCNGTKEIITVNGKFPGPTIYVRTGDHVNIKVSNRVNENVTIHWHGIRQMLSVWADGPAYITQCPLQPKEHYNHNFTVVREQGTLFWHAHLGWQRGTLYGAFIILPPKGQSYAFPIQPKAEFPLLLECKDGAVCQGPGPRGASVGTNINNVTFKLPSVAILQAYYQQLHTNDSSIAKWDTSLAQAKGTYEEDFPSTPCLNTTILEET</sequence>
<dbReference type="GO" id="GO:0005507">
    <property type="term" value="F:copper ion binding"/>
    <property type="evidence" value="ECO:0007669"/>
    <property type="project" value="InterPro"/>
</dbReference>
<dbReference type="Pfam" id="PF07732">
    <property type="entry name" value="Cu-oxidase_3"/>
    <property type="match status" value="1"/>
</dbReference>
<dbReference type="PANTHER" id="PTHR11709:SF522">
    <property type="entry name" value="LACCASE-4"/>
    <property type="match status" value="1"/>
</dbReference>
<proteinExistence type="inferred from homology"/>
<dbReference type="OrthoDB" id="679880at2759"/>
<comment type="similarity">
    <text evidence="1">Belongs to the multicopper oxidase family.</text>
</comment>
<evidence type="ECO:0000313" key="5">
    <source>
        <dbReference type="Proteomes" id="UP000886520"/>
    </source>
</evidence>
<keyword evidence="2" id="KW-0732">Signal</keyword>
<dbReference type="Gene3D" id="2.60.40.420">
    <property type="entry name" value="Cupredoxins - blue copper proteins"/>
    <property type="match status" value="1"/>
</dbReference>
<comment type="caution">
    <text evidence="4">The sequence shown here is derived from an EMBL/GenBank/DDBJ whole genome shotgun (WGS) entry which is preliminary data.</text>
</comment>
<evidence type="ECO:0000256" key="1">
    <source>
        <dbReference type="ARBA" id="ARBA00010609"/>
    </source>
</evidence>
<feature type="chain" id="PRO_5039218044" description="Plastocyanin-like domain-containing protein" evidence="2">
    <location>
        <begin position="25"/>
        <end position="258"/>
    </location>
</feature>
<dbReference type="InterPro" id="IPR034288">
    <property type="entry name" value="CuRO_1_LCC"/>
</dbReference>
<organism evidence="4 5">
    <name type="scientific">Adiantum capillus-veneris</name>
    <name type="common">Maidenhair fern</name>
    <dbReference type="NCBI Taxonomy" id="13818"/>
    <lineage>
        <taxon>Eukaryota</taxon>
        <taxon>Viridiplantae</taxon>
        <taxon>Streptophyta</taxon>
        <taxon>Embryophyta</taxon>
        <taxon>Tracheophyta</taxon>
        <taxon>Polypodiopsida</taxon>
        <taxon>Polypodiidae</taxon>
        <taxon>Polypodiales</taxon>
        <taxon>Pteridineae</taxon>
        <taxon>Pteridaceae</taxon>
        <taxon>Vittarioideae</taxon>
        <taxon>Adiantum</taxon>
    </lineage>
</organism>
<dbReference type="AlphaFoldDB" id="A0A9D4ZGC3"/>
<dbReference type="CDD" id="cd13849">
    <property type="entry name" value="CuRO_1_LCC_plant"/>
    <property type="match status" value="1"/>
</dbReference>
<evidence type="ECO:0000313" key="4">
    <source>
        <dbReference type="EMBL" id="KAI5074424.1"/>
    </source>
</evidence>
<dbReference type="InterPro" id="IPR011707">
    <property type="entry name" value="Cu-oxidase-like_N"/>
</dbReference>
<dbReference type="Proteomes" id="UP000886520">
    <property type="component" value="Chromosome 10"/>
</dbReference>
<feature type="domain" description="Plastocyanin-like" evidence="3">
    <location>
        <begin position="46"/>
        <end position="159"/>
    </location>
</feature>
<accession>A0A9D4ZGC3</accession>
<dbReference type="SUPFAM" id="SSF49503">
    <property type="entry name" value="Cupredoxins"/>
    <property type="match status" value="1"/>
</dbReference>
<reference evidence="4" key="1">
    <citation type="submission" date="2021-01" db="EMBL/GenBank/DDBJ databases">
        <title>Adiantum capillus-veneris genome.</title>
        <authorList>
            <person name="Fang Y."/>
            <person name="Liao Q."/>
        </authorList>
    </citation>
    <scope>NUCLEOTIDE SEQUENCE</scope>
    <source>
        <strain evidence="4">H3</strain>
        <tissue evidence="4">Leaf</tissue>
    </source>
</reference>